<dbReference type="Proteomes" id="UP000286045">
    <property type="component" value="Unassembled WGS sequence"/>
</dbReference>
<keyword evidence="3" id="KW-0812">Transmembrane</keyword>
<keyword evidence="3" id="KW-1133">Transmembrane helix</keyword>
<dbReference type="EMBL" id="RYZI01000467">
    <property type="protein sequence ID" value="RWA05194.1"/>
    <property type="molecule type" value="Genomic_DNA"/>
</dbReference>
<proteinExistence type="inferred from homology"/>
<accession>A0A439CSN9</accession>
<protein>
    <submittedName>
        <fullName evidence="4">Uncharacterized protein</fullName>
    </submittedName>
</protein>
<dbReference type="AlphaFoldDB" id="A0A439CSN9"/>
<comment type="pathway">
    <text evidence="1">Mycotoxin biosynthesis.</text>
</comment>
<evidence type="ECO:0000313" key="4">
    <source>
        <dbReference type="EMBL" id="RWA05194.1"/>
    </source>
</evidence>
<dbReference type="PANTHER" id="PTHR33365:SF4">
    <property type="entry name" value="CYCLOCHLOROTINE BIOSYNTHESIS PROTEIN O"/>
    <property type="match status" value="1"/>
</dbReference>
<feature type="transmembrane region" description="Helical" evidence="3">
    <location>
        <begin position="53"/>
        <end position="76"/>
    </location>
</feature>
<organism evidence="4 5">
    <name type="scientific">Xylaria grammica</name>
    <dbReference type="NCBI Taxonomy" id="363999"/>
    <lineage>
        <taxon>Eukaryota</taxon>
        <taxon>Fungi</taxon>
        <taxon>Dikarya</taxon>
        <taxon>Ascomycota</taxon>
        <taxon>Pezizomycotina</taxon>
        <taxon>Sordariomycetes</taxon>
        <taxon>Xylariomycetidae</taxon>
        <taxon>Xylariales</taxon>
        <taxon>Xylariaceae</taxon>
        <taxon>Xylaria</taxon>
    </lineage>
</organism>
<reference evidence="4 5" key="1">
    <citation type="submission" date="2018-12" db="EMBL/GenBank/DDBJ databases">
        <title>Draft genome sequence of Xylaria grammica IHI A82.</title>
        <authorList>
            <person name="Buettner E."/>
            <person name="Kellner H."/>
        </authorList>
    </citation>
    <scope>NUCLEOTIDE SEQUENCE [LARGE SCALE GENOMIC DNA]</scope>
    <source>
        <strain evidence="4 5">IHI A82</strain>
    </source>
</reference>
<dbReference type="STRING" id="363999.A0A439CSN9"/>
<evidence type="ECO:0000256" key="3">
    <source>
        <dbReference type="SAM" id="Phobius"/>
    </source>
</evidence>
<dbReference type="InterPro" id="IPR021765">
    <property type="entry name" value="UstYa-like"/>
</dbReference>
<keyword evidence="5" id="KW-1185">Reference proteome</keyword>
<dbReference type="PANTHER" id="PTHR33365">
    <property type="entry name" value="YALI0B05434P"/>
    <property type="match status" value="1"/>
</dbReference>
<dbReference type="GO" id="GO:0043386">
    <property type="term" value="P:mycotoxin biosynthetic process"/>
    <property type="evidence" value="ECO:0007669"/>
    <property type="project" value="InterPro"/>
</dbReference>
<gene>
    <name evidence="4" type="ORF">EKO27_g9905</name>
</gene>
<name>A0A439CSN9_9PEZI</name>
<evidence type="ECO:0000256" key="1">
    <source>
        <dbReference type="ARBA" id="ARBA00004685"/>
    </source>
</evidence>
<evidence type="ECO:0000256" key="2">
    <source>
        <dbReference type="ARBA" id="ARBA00035112"/>
    </source>
</evidence>
<evidence type="ECO:0000313" key="5">
    <source>
        <dbReference type="Proteomes" id="UP000286045"/>
    </source>
</evidence>
<dbReference type="Pfam" id="PF11807">
    <property type="entry name" value="UstYa"/>
    <property type="match status" value="1"/>
</dbReference>
<comment type="caution">
    <text evidence="4">The sequence shown here is derived from an EMBL/GenBank/DDBJ whole genome shotgun (WGS) entry which is preliminary data.</text>
</comment>
<comment type="similarity">
    <text evidence="2">Belongs to the ustYa family.</text>
</comment>
<keyword evidence="3" id="KW-0472">Membrane</keyword>
<sequence length="293" mass="33681">MGYFNAFRYSYLASRGASCESVEEEEQHLVNQHDQLEAKGAQLLKPRYKFYPFYLLPAFSWVLACVSTGLLLYSALRGPSELKLLTLQAAPAIEDDIVEYYNTNFENEFAHKTKYRGPPTPEIEAAWDQIWNLGGIEVPLDGPAQLGKPSGSFVHVDWDEPVGTAGCSRFSINCTAWYVTRNLIRQYTWRDYYNEHLREWLDEGENHLFVDLNVSSEASVGDRMHVDHCIETLRLQLMCNADLTPMLVLKDDSITIGTKADFNVHHKCRRWERVVEWQRIHTTDKEASGLRPS</sequence>